<protein>
    <submittedName>
        <fullName evidence="5">Unannotated protein</fullName>
    </submittedName>
</protein>
<sequence>MKDPNSLPQDPMLAELVKMSRRKTLTRRTALAGAAGVGAALGLAACAPAGDGGGATSEALVPATDVSDSEKVLVWYNWPGYMDVSEDELSRPTLDRFQEQSGITVEYLEEYNDNDEWYGINRNELIAGKDVGADLICPTEWLAARLVNDGQVQKLDSANIPNKANVAPSYLGAAYDPNRDFTLPYQGILGGIAYNKELYKELTGKDAPESVEDLWASELNGRVVLISEMRDSIGVIAQSKGIDITSASSFTEDAFNGVIDDIAALYADGKIKAFAGNEYMDGFANDEYVAGIVWSGDVVQMNFGAGYDKFGFFIPETGGTISSDVFTVPMGATHKKNAELLMNYYYDPVNAAELAAWVNYITPVVGAYEEAIKLDPELAENKLIFPDEAFLASTHGFRALSAQEEQVFVTAWGRVQLGA</sequence>
<organism evidence="5">
    <name type="scientific">freshwater metagenome</name>
    <dbReference type="NCBI Taxonomy" id="449393"/>
    <lineage>
        <taxon>unclassified sequences</taxon>
        <taxon>metagenomes</taxon>
        <taxon>ecological metagenomes</taxon>
    </lineage>
</organism>
<proteinExistence type="predicted"/>
<evidence type="ECO:0000256" key="4">
    <source>
        <dbReference type="ARBA" id="ARBA00022764"/>
    </source>
</evidence>
<evidence type="ECO:0000256" key="2">
    <source>
        <dbReference type="ARBA" id="ARBA00022448"/>
    </source>
</evidence>
<dbReference type="CDD" id="cd13590">
    <property type="entry name" value="PBP2_PotD_PotF_like"/>
    <property type="match status" value="1"/>
</dbReference>
<dbReference type="PRINTS" id="PR00909">
    <property type="entry name" value="SPERMDNBNDNG"/>
</dbReference>
<keyword evidence="3" id="KW-0732">Signal</keyword>
<dbReference type="AlphaFoldDB" id="A0A6J6E1D5"/>
<dbReference type="Gene3D" id="3.40.190.10">
    <property type="entry name" value="Periplasmic binding protein-like II"/>
    <property type="match status" value="2"/>
</dbReference>
<accession>A0A6J6E1D5</accession>
<keyword evidence="4" id="KW-0574">Periplasm</keyword>
<dbReference type="GO" id="GO:0019808">
    <property type="term" value="F:polyamine binding"/>
    <property type="evidence" value="ECO:0007669"/>
    <property type="project" value="InterPro"/>
</dbReference>
<dbReference type="PANTHER" id="PTHR30222">
    <property type="entry name" value="SPERMIDINE/PUTRESCINE-BINDING PERIPLASMIC PROTEIN"/>
    <property type="match status" value="1"/>
</dbReference>
<dbReference type="InterPro" id="IPR001188">
    <property type="entry name" value="Sperm_putr-bd"/>
</dbReference>
<comment type="subcellular location">
    <subcellularLocation>
        <location evidence="1">Periplasm</location>
    </subcellularLocation>
</comment>
<evidence type="ECO:0000256" key="1">
    <source>
        <dbReference type="ARBA" id="ARBA00004418"/>
    </source>
</evidence>
<gene>
    <name evidence="5" type="ORF">UFOPK1639_00791</name>
</gene>
<dbReference type="PANTHER" id="PTHR30222:SF17">
    <property type="entry name" value="SPERMIDINE_PUTRESCINE-BINDING PERIPLASMIC PROTEIN"/>
    <property type="match status" value="1"/>
</dbReference>
<keyword evidence="2" id="KW-0813">Transport</keyword>
<name>A0A6J6E1D5_9ZZZZ</name>
<evidence type="ECO:0000313" key="5">
    <source>
        <dbReference type="EMBL" id="CAB4567198.1"/>
    </source>
</evidence>
<dbReference type="PROSITE" id="PS51318">
    <property type="entry name" value="TAT"/>
    <property type="match status" value="1"/>
</dbReference>
<evidence type="ECO:0000256" key="3">
    <source>
        <dbReference type="ARBA" id="ARBA00022729"/>
    </source>
</evidence>
<dbReference type="InterPro" id="IPR006311">
    <property type="entry name" value="TAT_signal"/>
</dbReference>
<dbReference type="EMBL" id="CAEZTH010000099">
    <property type="protein sequence ID" value="CAB4567198.1"/>
    <property type="molecule type" value="Genomic_DNA"/>
</dbReference>
<dbReference type="GO" id="GO:0042597">
    <property type="term" value="C:periplasmic space"/>
    <property type="evidence" value="ECO:0007669"/>
    <property type="project" value="UniProtKB-SubCell"/>
</dbReference>
<dbReference type="InterPro" id="IPR006059">
    <property type="entry name" value="SBP"/>
</dbReference>
<reference evidence="5" key="1">
    <citation type="submission" date="2020-05" db="EMBL/GenBank/DDBJ databases">
        <authorList>
            <person name="Chiriac C."/>
            <person name="Salcher M."/>
            <person name="Ghai R."/>
            <person name="Kavagutti S V."/>
        </authorList>
    </citation>
    <scope>NUCLEOTIDE SEQUENCE</scope>
</reference>
<dbReference type="GO" id="GO:0015846">
    <property type="term" value="P:polyamine transport"/>
    <property type="evidence" value="ECO:0007669"/>
    <property type="project" value="InterPro"/>
</dbReference>
<dbReference type="Pfam" id="PF13416">
    <property type="entry name" value="SBP_bac_8"/>
    <property type="match status" value="1"/>
</dbReference>
<dbReference type="SUPFAM" id="SSF53850">
    <property type="entry name" value="Periplasmic binding protein-like II"/>
    <property type="match status" value="1"/>
</dbReference>